<keyword evidence="1" id="KW-1133">Transmembrane helix</keyword>
<keyword evidence="1" id="KW-0812">Transmembrane</keyword>
<sequence length="132" mass="13932">MRGASVRQSLASIVLGFESIVMFFAALVIFGLKALPAPAALIGGAVLCLLLVVNVALLRFRWGYWLGWALQAVIVAACFLVPSLAIVAAIFIGLWIYCMVKGAQIDRQRAAWRAAQEAEEGDGQGGSPAAAV</sequence>
<feature type="transmembrane region" description="Helical" evidence="1">
    <location>
        <begin position="38"/>
        <end position="60"/>
    </location>
</feature>
<feature type="transmembrane region" description="Helical" evidence="1">
    <location>
        <begin position="72"/>
        <end position="97"/>
    </location>
</feature>
<dbReference type="Pfam" id="PF14017">
    <property type="entry name" value="DUF4233"/>
    <property type="match status" value="1"/>
</dbReference>
<evidence type="ECO:0000313" key="2">
    <source>
        <dbReference type="EMBL" id="NYD71176.1"/>
    </source>
</evidence>
<dbReference type="AlphaFoldDB" id="A0A852SQS2"/>
<comment type="caution">
    <text evidence="2">The sequence shown here is derived from an EMBL/GenBank/DDBJ whole genome shotgun (WGS) entry which is preliminary data.</text>
</comment>
<keyword evidence="1" id="KW-0472">Membrane</keyword>
<keyword evidence="3" id="KW-1185">Reference proteome</keyword>
<feature type="transmembrane region" description="Helical" evidence="1">
    <location>
        <begin position="12"/>
        <end position="32"/>
    </location>
</feature>
<dbReference type="EMBL" id="JACCBM010000001">
    <property type="protein sequence ID" value="NYD71176.1"/>
    <property type="molecule type" value="Genomic_DNA"/>
</dbReference>
<accession>A0A852SQS2</accession>
<evidence type="ECO:0000313" key="3">
    <source>
        <dbReference type="Proteomes" id="UP000549913"/>
    </source>
</evidence>
<name>A0A852SQS2_9MICO</name>
<dbReference type="Proteomes" id="UP000549913">
    <property type="component" value="Unassembled WGS sequence"/>
</dbReference>
<proteinExistence type="predicted"/>
<reference evidence="2 3" key="1">
    <citation type="submission" date="2020-07" db="EMBL/GenBank/DDBJ databases">
        <title>Sequencing the genomes of 1000 actinobacteria strains.</title>
        <authorList>
            <person name="Klenk H.-P."/>
        </authorList>
    </citation>
    <scope>NUCLEOTIDE SEQUENCE [LARGE SCALE GENOMIC DNA]</scope>
    <source>
        <strain evidence="2 3">DSM 26474</strain>
    </source>
</reference>
<evidence type="ECO:0000256" key="1">
    <source>
        <dbReference type="SAM" id="Phobius"/>
    </source>
</evidence>
<dbReference type="InterPro" id="IPR025327">
    <property type="entry name" value="DUF4233"/>
</dbReference>
<protein>
    <recommendedName>
        <fullName evidence="4">DUF4233 domain-containing protein</fullName>
    </recommendedName>
</protein>
<evidence type="ECO:0008006" key="4">
    <source>
        <dbReference type="Google" id="ProtNLM"/>
    </source>
</evidence>
<organism evidence="2 3">
    <name type="scientific">Herbiconiux flava</name>
    <dbReference type="NCBI Taxonomy" id="881268"/>
    <lineage>
        <taxon>Bacteria</taxon>
        <taxon>Bacillati</taxon>
        <taxon>Actinomycetota</taxon>
        <taxon>Actinomycetes</taxon>
        <taxon>Micrococcales</taxon>
        <taxon>Microbacteriaceae</taxon>
        <taxon>Herbiconiux</taxon>
    </lineage>
</organism>
<gene>
    <name evidence="2" type="ORF">BJ984_002334</name>
</gene>
<dbReference type="RefSeq" id="WP_271206584.1">
    <property type="nucleotide sequence ID" value="NZ_BSEW01000002.1"/>
</dbReference>